<organism evidence="2 3">
    <name type="scientific">Pontibacter oryzae</name>
    <dbReference type="NCBI Taxonomy" id="2304593"/>
    <lineage>
        <taxon>Bacteria</taxon>
        <taxon>Pseudomonadati</taxon>
        <taxon>Bacteroidota</taxon>
        <taxon>Cytophagia</taxon>
        <taxon>Cytophagales</taxon>
        <taxon>Hymenobacteraceae</taxon>
        <taxon>Pontibacter</taxon>
    </lineage>
</organism>
<proteinExistence type="predicted"/>
<feature type="transmembrane region" description="Helical" evidence="1">
    <location>
        <begin position="141"/>
        <end position="159"/>
    </location>
</feature>
<dbReference type="RefSeq" id="WP_119432572.1">
    <property type="nucleotide sequence ID" value="NZ_QWGE01000004.1"/>
</dbReference>
<keyword evidence="1" id="KW-0812">Transmembrane</keyword>
<feature type="transmembrane region" description="Helical" evidence="1">
    <location>
        <begin position="98"/>
        <end position="121"/>
    </location>
</feature>
<dbReference type="EMBL" id="QWGE01000004">
    <property type="protein sequence ID" value="RIJ36622.1"/>
    <property type="molecule type" value="Genomic_DNA"/>
</dbReference>
<evidence type="ECO:0000256" key="1">
    <source>
        <dbReference type="SAM" id="Phobius"/>
    </source>
</evidence>
<comment type="caution">
    <text evidence="2">The sequence shown here is derived from an EMBL/GenBank/DDBJ whole genome shotgun (WGS) entry which is preliminary data.</text>
</comment>
<evidence type="ECO:0000313" key="2">
    <source>
        <dbReference type="EMBL" id="RIJ36622.1"/>
    </source>
</evidence>
<keyword evidence="3" id="KW-1185">Reference proteome</keyword>
<dbReference type="Proteomes" id="UP000266005">
    <property type="component" value="Unassembled WGS sequence"/>
</dbReference>
<feature type="transmembrane region" description="Helical" evidence="1">
    <location>
        <begin position="215"/>
        <end position="238"/>
    </location>
</feature>
<feature type="transmembrane region" description="Helical" evidence="1">
    <location>
        <begin position="57"/>
        <end position="77"/>
    </location>
</feature>
<dbReference type="OrthoDB" id="1523880at2"/>
<accession>A0A399S3I5</accession>
<reference evidence="3" key="1">
    <citation type="submission" date="2018-08" db="EMBL/GenBank/DDBJ databases">
        <title>Mucilaginibacter sp. MYSH2.</title>
        <authorList>
            <person name="Seo T."/>
        </authorList>
    </citation>
    <scope>NUCLEOTIDE SEQUENCE [LARGE SCALE GENOMIC DNA]</scope>
    <source>
        <strain evidence="3">KIRAN</strain>
    </source>
</reference>
<name>A0A399S3I5_9BACT</name>
<dbReference type="AlphaFoldDB" id="A0A399S3I5"/>
<protein>
    <submittedName>
        <fullName evidence="2">Uncharacterized protein</fullName>
    </submittedName>
</protein>
<keyword evidence="1" id="KW-0472">Membrane</keyword>
<gene>
    <name evidence="2" type="ORF">D1627_12275</name>
</gene>
<sequence>MTTELNLTRLGHFIKRQLYMNLSAMWVAIAAVTGILLVVSGFVAYFNPDDVRNLIPFYLVVFFLGGYIFTSMIFNEMHSPQKSYAFLTLPVSTAEKLVGAWVIVAPVYLITAVASMFILGAASSWVAGEPVALPGLLGKNAFKILGIFLVCQTIFFLGATAFKGNNFLKTLLALFVFFTLWAMYTGGVGYILFGANGSGVNHGFSHEFKNLMEAFVKHILPFLFWFVLPLYLLVVSYFKLKERQV</sequence>
<keyword evidence="1" id="KW-1133">Transmembrane helix</keyword>
<evidence type="ECO:0000313" key="3">
    <source>
        <dbReference type="Proteomes" id="UP000266005"/>
    </source>
</evidence>
<feature type="transmembrane region" description="Helical" evidence="1">
    <location>
        <begin position="171"/>
        <end position="195"/>
    </location>
</feature>
<feature type="transmembrane region" description="Helical" evidence="1">
    <location>
        <begin position="21"/>
        <end position="45"/>
    </location>
</feature>